<organism evidence="1 2">
    <name type="scientific">Methanobacterium alkalithermotolerans</name>
    <dbReference type="NCBI Taxonomy" id="2731220"/>
    <lineage>
        <taxon>Archaea</taxon>
        <taxon>Methanobacteriati</taxon>
        <taxon>Methanobacteriota</taxon>
        <taxon>Methanomada group</taxon>
        <taxon>Methanobacteria</taxon>
        <taxon>Methanobacteriales</taxon>
        <taxon>Methanobacteriaceae</taxon>
        <taxon>Methanobacterium</taxon>
    </lineage>
</organism>
<proteinExistence type="predicted"/>
<reference evidence="1" key="1">
    <citation type="submission" date="2020-07" db="EMBL/GenBank/DDBJ databases">
        <title>Methanobacterium. sp. MethCan genome.</title>
        <authorList>
            <person name="Postec A."/>
            <person name="Quemeneur M."/>
        </authorList>
    </citation>
    <scope>NUCLEOTIDE SEQUENCE</scope>
    <source>
        <strain evidence="1">MethCAN</strain>
    </source>
</reference>
<dbReference type="KEGG" id="meme:HYG87_08020"/>
<evidence type="ECO:0000313" key="1">
    <source>
        <dbReference type="EMBL" id="QUH23709.1"/>
    </source>
</evidence>
<dbReference type="GeneID" id="64820703"/>
<evidence type="ECO:0000313" key="2">
    <source>
        <dbReference type="Proteomes" id="UP000681041"/>
    </source>
</evidence>
<sequence length="148" mass="17258">MWLPANQPIETIQGNLNTSTFPHAGYIRILNPDDESVLFISQKLIIGAWTMDIVSFNEYYENHSMKRFKISSESKIEVYEVDKNFFNTLIELNEECKLSLPVDLDLLANDNEILDISSREEILSKYRIKEPSEDDLESLLSNYKFQED</sequence>
<dbReference type="AlphaFoldDB" id="A0A8T8K716"/>
<protein>
    <submittedName>
        <fullName evidence="1">DUF2226 domain-containing protein</fullName>
    </submittedName>
</protein>
<accession>A0A8T8K716</accession>
<dbReference type="InterPro" id="IPR019249">
    <property type="entry name" value="DUF2226"/>
</dbReference>
<dbReference type="Proteomes" id="UP000681041">
    <property type="component" value="Chromosome"/>
</dbReference>
<dbReference type="EMBL" id="CP058560">
    <property type="protein sequence ID" value="QUH23709.1"/>
    <property type="molecule type" value="Genomic_DNA"/>
</dbReference>
<keyword evidence="2" id="KW-1185">Reference proteome</keyword>
<dbReference type="RefSeq" id="WP_211532665.1">
    <property type="nucleotide sequence ID" value="NZ_CP058560.1"/>
</dbReference>
<dbReference type="Pfam" id="PF09987">
    <property type="entry name" value="DUF2226"/>
    <property type="match status" value="1"/>
</dbReference>
<gene>
    <name evidence="1" type="ORF">HYG87_08020</name>
</gene>
<name>A0A8T8K716_9EURY</name>
<dbReference type="OrthoDB" id="67259at2157"/>